<dbReference type="Pfam" id="PF20617">
    <property type="entry name" value="DUF6803"/>
    <property type="match status" value="1"/>
</dbReference>
<dbReference type="Proteomes" id="UP000320776">
    <property type="component" value="Chromosome"/>
</dbReference>
<keyword evidence="1" id="KW-0812">Transmembrane</keyword>
<dbReference type="KEGG" id="sted:SPTER_05130"/>
<evidence type="ECO:0000313" key="3">
    <source>
        <dbReference type="Proteomes" id="UP000320776"/>
    </source>
</evidence>
<sequence length="167" mass="18232">MNMTHYMELLAVNQPWNLIIYMVIPVALAEALVATEFFVVFNKDRAGGALRTINKYIGIVLGFYFLGIFLNLMITAVPSMPWRGAADKLAVGSYLSGVIPLMGIALLELGVIGGGKTGDEKLKLHFILLTVFLVVAHIAMIFGMVDPAIMGWDPHTAPAPLQHNMPH</sequence>
<feature type="transmembrane region" description="Helical" evidence="1">
    <location>
        <begin position="94"/>
        <end position="112"/>
    </location>
</feature>
<evidence type="ECO:0000313" key="2">
    <source>
        <dbReference type="EMBL" id="QDR79240.1"/>
    </source>
</evidence>
<organism evidence="2 3">
    <name type="scientific">Sporomusa termitida</name>
    <dbReference type="NCBI Taxonomy" id="2377"/>
    <lineage>
        <taxon>Bacteria</taxon>
        <taxon>Bacillati</taxon>
        <taxon>Bacillota</taxon>
        <taxon>Negativicutes</taxon>
        <taxon>Selenomonadales</taxon>
        <taxon>Sporomusaceae</taxon>
        <taxon>Sporomusa</taxon>
    </lineage>
</organism>
<keyword evidence="1" id="KW-0472">Membrane</keyword>
<dbReference type="InterPro" id="IPR046547">
    <property type="entry name" value="DUF6803"/>
</dbReference>
<evidence type="ECO:0000256" key="1">
    <source>
        <dbReference type="SAM" id="Phobius"/>
    </source>
</evidence>
<dbReference type="OrthoDB" id="9795105at2"/>
<evidence type="ECO:0008006" key="4">
    <source>
        <dbReference type="Google" id="ProtNLM"/>
    </source>
</evidence>
<dbReference type="AlphaFoldDB" id="A0A517DPF1"/>
<feature type="transmembrane region" description="Helical" evidence="1">
    <location>
        <begin position="53"/>
        <end position="74"/>
    </location>
</feature>
<accession>A0A517DPF1</accession>
<dbReference type="RefSeq" id="WP_144348912.1">
    <property type="nucleotide sequence ID" value="NZ_CP036259.1"/>
</dbReference>
<keyword evidence="3" id="KW-1185">Reference proteome</keyword>
<feature type="transmembrane region" description="Helical" evidence="1">
    <location>
        <begin position="124"/>
        <end position="145"/>
    </location>
</feature>
<name>A0A517DPF1_9FIRM</name>
<keyword evidence="1" id="KW-1133">Transmembrane helix</keyword>
<dbReference type="EMBL" id="CP036259">
    <property type="protein sequence ID" value="QDR79240.1"/>
    <property type="molecule type" value="Genomic_DNA"/>
</dbReference>
<feature type="transmembrane region" description="Helical" evidence="1">
    <location>
        <begin position="20"/>
        <end position="41"/>
    </location>
</feature>
<proteinExistence type="predicted"/>
<gene>
    <name evidence="2" type="ORF">SPTER_05130</name>
</gene>
<protein>
    <recommendedName>
        <fullName evidence="4">Permease</fullName>
    </recommendedName>
</protein>
<reference evidence="2 3" key="1">
    <citation type="submission" date="2019-02" db="EMBL/GenBank/DDBJ databases">
        <title>Closed genome of Sporomusa termitida DSM 4440.</title>
        <authorList>
            <person name="Poehlein A."/>
            <person name="Daniel R."/>
        </authorList>
    </citation>
    <scope>NUCLEOTIDE SEQUENCE [LARGE SCALE GENOMIC DNA]</scope>
    <source>
        <strain evidence="2 3">DSM 4440</strain>
    </source>
</reference>